<reference evidence="2" key="1">
    <citation type="submission" date="2021-06" db="EMBL/GenBank/DDBJ databases">
        <title>Comparative genomics, transcriptomics and evolutionary studies reveal genomic signatures of adaptation to plant cell wall in hemibiotrophic fungi.</title>
        <authorList>
            <consortium name="DOE Joint Genome Institute"/>
            <person name="Baroncelli R."/>
            <person name="Diaz J.F."/>
            <person name="Benocci T."/>
            <person name="Peng M."/>
            <person name="Battaglia E."/>
            <person name="Haridas S."/>
            <person name="Andreopoulos W."/>
            <person name="Labutti K."/>
            <person name="Pangilinan J."/>
            <person name="Floch G.L."/>
            <person name="Makela M.R."/>
            <person name="Henrissat B."/>
            <person name="Grigoriev I.V."/>
            <person name="Crouch J.A."/>
            <person name="De Vries R.P."/>
            <person name="Sukno S.A."/>
            <person name="Thon M.R."/>
        </authorList>
    </citation>
    <scope>NUCLEOTIDE SEQUENCE</scope>
    <source>
        <strain evidence="2">CBS 102054</strain>
    </source>
</reference>
<dbReference type="EMBL" id="JAHMHQ010000012">
    <property type="protein sequence ID" value="KAK1635577.1"/>
    <property type="molecule type" value="Genomic_DNA"/>
</dbReference>
<evidence type="ECO:0000313" key="3">
    <source>
        <dbReference type="Proteomes" id="UP001243989"/>
    </source>
</evidence>
<evidence type="ECO:0000256" key="1">
    <source>
        <dbReference type="SAM" id="MobiDB-lite"/>
    </source>
</evidence>
<organism evidence="2 3">
    <name type="scientific">Colletotrichum phormii</name>
    <dbReference type="NCBI Taxonomy" id="359342"/>
    <lineage>
        <taxon>Eukaryota</taxon>
        <taxon>Fungi</taxon>
        <taxon>Dikarya</taxon>
        <taxon>Ascomycota</taxon>
        <taxon>Pezizomycotina</taxon>
        <taxon>Sordariomycetes</taxon>
        <taxon>Hypocreomycetidae</taxon>
        <taxon>Glomerellales</taxon>
        <taxon>Glomerellaceae</taxon>
        <taxon>Colletotrichum</taxon>
        <taxon>Colletotrichum acutatum species complex</taxon>
    </lineage>
</organism>
<dbReference type="Proteomes" id="UP001243989">
    <property type="component" value="Unassembled WGS sequence"/>
</dbReference>
<accession>A0AAI9ZP32</accession>
<dbReference type="AlphaFoldDB" id="A0AAI9ZP32"/>
<sequence length="416" mass="45580">MLNYTRQASPGFPYHLNFPGPIADLQRHQTTPIGCSDDLVEGEADMGAKAEPSIVQDTARPIPSVMRASTCTSGGHDKNTTPSGYVGDLRRCGLCFRRVNPHAAAGAWSPASMWMEVARGQSERAVLAFHYPLFTDSARVGACVQERRPLATSCISPAAPEKIQLLHVRHLEHLHTVHGRLGIQVSLVETSPLLPVPPALLRTGSALISDRVCSFYEALREWIKNNKPEIPDDFTRKAKTLVDELSNSDDAPNRKRRRYDTGEDSTGSATPTLKRVRQDQGSNIMSVERILTQSFPDKDEGTPVTTEGSEHSELGASDDSDDRDDEEKPSEPEPAQPAYPIQPVRQDQPVPVSLSGIVYEVTAIEGIHLLSDSMFEGGGSLTIPTHEGASPFIMFKISGKTAMHLIRRKTRAKLSF</sequence>
<keyword evidence="3" id="KW-1185">Reference proteome</keyword>
<name>A0AAI9ZP32_9PEZI</name>
<dbReference type="GeneID" id="85477391"/>
<comment type="caution">
    <text evidence="2">The sequence shown here is derived from an EMBL/GenBank/DDBJ whole genome shotgun (WGS) entry which is preliminary data.</text>
</comment>
<feature type="compositionally biased region" description="Polar residues" evidence="1">
    <location>
        <begin position="279"/>
        <end position="295"/>
    </location>
</feature>
<gene>
    <name evidence="2" type="ORF">BDP81DRAFT_450449</name>
</gene>
<feature type="region of interest" description="Disordered" evidence="1">
    <location>
        <begin position="244"/>
        <end position="347"/>
    </location>
</feature>
<evidence type="ECO:0000313" key="2">
    <source>
        <dbReference type="EMBL" id="KAK1635577.1"/>
    </source>
</evidence>
<feature type="compositionally biased region" description="Acidic residues" evidence="1">
    <location>
        <begin position="316"/>
        <end position="328"/>
    </location>
</feature>
<dbReference type="RefSeq" id="XP_060444184.1">
    <property type="nucleotide sequence ID" value="XM_060592529.1"/>
</dbReference>
<proteinExistence type="predicted"/>
<protein>
    <submittedName>
        <fullName evidence="2">Uncharacterized protein</fullName>
    </submittedName>
</protein>